<name>A0A9X1SHY2_9BACT</name>
<protein>
    <submittedName>
        <fullName evidence="1">Uncharacterized protein</fullName>
    </submittedName>
</protein>
<comment type="caution">
    <text evidence="1">The sequence shown here is derived from an EMBL/GenBank/DDBJ whole genome shotgun (WGS) entry which is preliminary data.</text>
</comment>
<keyword evidence="2" id="KW-1185">Reference proteome</keyword>
<dbReference type="RefSeq" id="WP_230222499.1">
    <property type="nucleotide sequence ID" value="NZ_JAJKFT010000010.1"/>
</dbReference>
<dbReference type="AlphaFoldDB" id="A0A9X1SHY2"/>
<evidence type="ECO:0000313" key="1">
    <source>
        <dbReference type="EMBL" id="MCC9630943.1"/>
    </source>
</evidence>
<accession>A0A9X1SHY2</accession>
<proteinExistence type="predicted"/>
<evidence type="ECO:0000313" key="2">
    <source>
        <dbReference type="Proteomes" id="UP001139103"/>
    </source>
</evidence>
<organism evidence="1 2">
    <name type="scientific">Blastopirellula sediminis</name>
    <dbReference type="NCBI Taxonomy" id="2894196"/>
    <lineage>
        <taxon>Bacteria</taxon>
        <taxon>Pseudomonadati</taxon>
        <taxon>Planctomycetota</taxon>
        <taxon>Planctomycetia</taxon>
        <taxon>Pirellulales</taxon>
        <taxon>Pirellulaceae</taxon>
        <taxon>Blastopirellula</taxon>
    </lineage>
</organism>
<gene>
    <name evidence="1" type="ORF">LOC68_21340</name>
</gene>
<sequence length="80" mass="9425">MSNSSSLRRRLSHIRHLVAFMSLYYADASPEYRRLLTLLRRVSRMRSRMRMRSLAASTKVFLFASARCSAVHHVALWRVE</sequence>
<dbReference type="Proteomes" id="UP001139103">
    <property type="component" value="Unassembled WGS sequence"/>
</dbReference>
<reference evidence="1" key="1">
    <citation type="submission" date="2021-11" db="EMBL/GenBank/DDBJ databases">
        <title>Genome sequence.</title>
        <authorList>
            <person name="Sun Q."/>
        </authorList>
    </citation>
    <scope>NUCLEOTIDE SEQUENCE</scope>
    <source>
        <strain evidence="1">JC732</strain>
    </source>
</reference>
<dbReference type="EMBL" id="JAJKFT010000010">
    <property type="protein sequence ID" value="MCC9630943.1"/>
    <property type="molecule type" value="Genomic_DNA"/>
</dbReference>